<dbReference type="InterPro" id="IPR050216">
    <property type="entry name" value="LRR_domain-containing"/>
</dbReference>
<proteinExistence type="predicted"/>
<organism evidence="3">
    <name type="scientific">marine sediment metagenome</name>
    <dbReference type="NCBI Taxonomy" id="412755"/>
    <lineage>
        <taxon>unclassified sequences</taxon>
        <taxon>metagenomes</taxon>
        <taxon>ecological metagenomes</taxon>
    </lineage>
</organism>
<dbReference type="PANTHER" id="PTHR48051">
    <property type="match status" value="1"/>
</dbReference>
<dbReference type="AlphaFoldDB" id="A0A0F9KHF5"/>
<comment type="caution">
    <text evidence="3">The sequence shown here is derived from an EMBL/GenBank/DDBJ whole genome shotgun (WGS) entry which is preliminary data.</text>
</comment>
<keyword evidence="2" id="KW-0677">Repeat</keyword>
<dbReference type="GO" id="GO:0005737">
    <property type="term" value="C:cytoplasm"/>
    <property type="evidence" value="ECO:0007669"/>
    <property type="project" value="TreeGrafter"/>
</dbReference>
<evidence type="ECO:0000256" key="2">
    <source>
        <dbReference type="ARBA" id="ARBA00022737"/>
    </source>
</evidence>
<dbReference type="InterPro" id="IPR032675">
    <property type="entry name" value="LRR_dom_sf"/>
</dbReference>
<evidence type="ECO:0008006" key="4">
    <source>
        <dbReference type="Google" id="ProtNLM"/>
    </source>
</evidence>
<keyword evidence="1" id="KW-0433">Leucine-rich repeat</keyword>
<evidence type="ECO:0000313" key="3">
    <source>
        <dbReference type="EMBL" id="KKM21588.1"/>
    </source>
</evidence>
<feature type="non-terminal residue" evidence="3">
    <location>
        <position position="1"/>
    </location>
</feature>
<dbReference type="Gene3D" id="3.80.10.10">
    <property type="entry name" value="Ribonuclease Inhibitor"/>
    <property type="match status" value="1"/>
</dbReference>
<reference evidence="3" key="1">
    <citation type="journal article" date="2015" name="Nature">
        <title>Complex archaea that bridge the gap between prokaryotes and eukaryotes.</title>
        <authorList>
            <person name="Spang A."/>
            <person name="Saw J.H."/>
            <person name="Jorgensen S.L."/>
            <person name="Zaremba-Niedzwiedzka K."/>
            <person name="Martijn J."/>
            <person name="Lind A.E."/>
            <person name="van Eijk R."/>
            <person name="Schleper C."/>
            <person name="Guy L."/>
            <person name="Ettema T.J."/>
        </authorList>
    </citation>
    <scope>NUCLEOTIDE SEQUENCE</scope>
</reference>
<dbReference type="SUPFAM" id="SSF52058">
    <property type="entry name" value="L domain-like"/>
    <property type="match status" value="1"/>
</dbReference>
<accession>A0A0F9KHF5</accession>
<gene>
    <name evidence="3" type="ORF">LCGC14_1633940</name>
</gene>
<protein>
    <recommendedName>
        <fullName evidence="4">Leucine-rich repeat domain-containing protein</fullName>
    </recommendedName>
</protein>
<sequence>RAGKPARVVPRGERSSNAPDLLDNLHYWYLKQYDTNMIHHELAFPLLKALTDTGDHIAKIKFKEEIAKRFGTGYLLVTKYLNIEGYLDYLDEEELLLSVKDALENNLKKLDDQAVEWLIWNYRHKLESNFGREEYLHILLTKKDAEIIIQLGKIIGKELIIEEFRVNKQFIFSFPEEYKEYPPERTMFTKYSISVVNKSVITLDLSSCGLDFFPEIITDLTNLTGLILNGNKVKIIPKMILKLKNLDYLELARCGIQDLQNWFKKLKHLSGINLAGNPLNKKSKELVRNLKDVEFIL</sequence>
<dbReference type="PANTHER" id="PTHR48051:SF1">
    <property type="entry name" value="RAS SUPPRESSOR PROTEIN 1"/>
    <property type="match status" value="1"/>
</dbReference>
<dbReference type="EMBL" id="LAZR01013519">
    <property type="protein sequence ID" value="KKM21588.1"/>
    <property type="molecule type" value="Genomic_DNA"/>
</dbReference>
<name>A0A0F9KHF5_9ZZZZ</name>
<evidence type="ECO:0000256" key="1">
    <source>
        <dbReference type="ARBA" id="ARBA00022614"/>
    </source>
</evidence>